<feature type="region of interest" description="Disordered" evidence="2">
    <location>
        <begin position="28"/>
        <end position="55"/>
    </location>
</feature>
<feature type="region of interest" description="Disordered" evidence="2">
    <location>
        <begin position="125"/>
        <end position="155"/>
    </location>
</feature>
<gene>
    <name evidence="3" type="ORF">DFH05DRAFT_344835</name>
</gene>
<dbReference type="GO" id="GO:0005200">
    <property type="term" value="F:structural constituent of cytoskeleton"/>
    <property type="evidence" value="ECO:0007669"/>
    <property type="project" value="TreeGrafter"/>
</dbReference>
<feature type="coiled-coil region" evidence="1">
    <location>
        <begin position="579"/>
        <end position="606"/>
    </location>
</feature>
<comment type="caution">
    <text evidence="3">The sequence shown here is derived from an EMBL/GenBank/DDBJ whole genome shotgun (WGS) entry which is preliminary data.</text>
</comment>
<keyword evidence="1" id="KW-0175">Coiled coil</keyword>
<accession>A0A9W8NV59</accession>
<dbReference type="Proteomes" id="UP001142393">
    <property type="component" value="Unassembled WGS sequence"/>
</dbReference>
<evidence type="ECO:0000256" key="1">
    <source>
        <dbReference type="SAM" id="Coils"/>
    </source>
</evidence>
<dbReference type="PANTHER" id="PTHR47357">
    <property type="entry name" value="COP1-INTERACTIVE PROTEIN 1"/>
    <property type="match status" value="1"/>
</dbReference>
<dbReference type="Gene3D" id="1.10.287.1490">
    <property type="match status" value="1"/>
</dbReference>
<feature type="region of interest" description="Disordered" evidence="2">
    <location>
        <begin position="297"/>
        <end position="321"/>
    </location>
</feature>
<feature type="coiled-coil region" evidence="1">
    <location>
        <begin position="484"/>
        <end position="553"/>
    </location>
</feature>
<sequence>MVARKSKKRTSKPLNYRERAVSAIHALQKSHRKGGAHLTSIKSQVRKDAERRKEKLGPQWATWVTKAVHQLTESGLLLKNENSSTHYEFSPASKRILKDRERELPVAGSHGEEILIKHLFRATAGTKRPAESGIDSTPTKKSRATRASTQMTQGSPWLKKKKIELIAEIERLQRARLQSPQISSRSPSPLTDLDEDENARMLDTDEHFFSSPGNPEMHPGTSDLPTRPSTPVEFDQSFYPSTPVRPHESLTRKRPLLQVTRTQSGSYLANGRPTPEPPEPADRDIHNGPSVEMVTGVECPSPSMNRPTGLATPGRTPARTSSYKSIASGQTVSAVAPDHSNFSELLFVQIPNELARICEENTQLRVAEAAHASNITNLDAELQSLRKTNADNEERAATLAIEISTLQAALAQSTQRCSSLDVQLSADIAEISSLQASLDTKNQEIADFIQRLQDAGLRLEDRTQDLDTAHSVATKLKEDLMAIRTQMENREVELTSKVEAAERSIATSSAALEQKVTELEGIQRDLQDAQETIKEYQEMLEALKLTHAAEVDELNTTINSSYASLSSSESALVMLRSEMDQSTETCAHLRGELEQANLDKTRLNQELANERLYSVSVKGELDNALLRICEAEKEIEEMETLRTDDAATITKLRTTIERIRAIQMEQWAGITEEVTQASPAPKRPRFSI</sequence>
<organism evidence="3 4">
    <name type="scientific">Lentinula detonsa</name>
    <dbReference type="NCBI Taxonomy" id="2804962"/>
    <lineage>
        <taxon>Eukaryota</taxon>
        <taxon>Fungi</taxon>
        <taxon>Dikarya</taxon>
        <taxon>Basidiomycota</taxon>
        <taxon>Agaricomycotina</taxon>
        <taxon>Agaricomycetes</taxon>
        <taxon>Agaricomycetidae</taxon>
        <taxon>Agaricales</taxon>
        <taxon>Marasmiineae</taxon>
        <taxon>Omphalotaceae</taxon>
        <taxon>Lentinula</taxon>
    </lineage>
</organism>
<dbReference type="EMBL" id="JANVFU010000012">
    <property type="protein sequence ID" value="KAJ3741470.1"/>
    <property type="molecule type" value="Genomic_DNA"/>
</dbReference>
<evidence type="ECO:0000313" key="3">
    <source>
        <dbReference type="EMBL" id="KAJ3741470.1"/>
    </source>
</evidence>
<dbReference type="PANTHER" id="PTHR47357:SF1">
    <property type="entry name" value="SPINDLE POLE BODY COMPONENT 110"/>
    <property type="match status" value="1"/>
</dbReference>
<dbReference type="GO" id="GO:0005856">
    <property type="term" value="C:cytoskeleton"/>
    <property type="evidence" value="ECO:0007669"/>
    <property type="project" value="TreeGrafter"/>
</dbReference>
<reference evidence="3 4" key="1">
    <citation type="journal article" date="2023" name="Proc. Natl. Acad. Sci. U.S.A.">
        <title>A global phylogenomic analysis of the shiitake genus Lentinula.</title>
        <authorList>
            <person name="Sierra-Patev S."/>
            <person name="Min B."/>
            <person name="Naranjo-Ortiz M."/>
            <person name="Looney B."/>
            <person name="Konkel Z."/>
            <person name="Slot J.C."/>
            <person name="Sakamoto Y."/>
            <person name="Steenwyk J.L."/>
            <person name="Rokas A."/>
            <person name="Carro J."/>
            <person name="Camarero S."/>
            <person name="Ferreira P."/>
            <person name="Molpeceres G."/>
            <person name="Ruiz-Duenas F.J."/>
            <person name="Serrano A."/>
            <person name="Henrissat B."/>
            <person name="Drula E."/>
            <person name="Hughes K.W."/>
            <person name="Mata J.L."/>
            <person name="Ishikawa N.K."/>
            <person name="Vargas-Isla R."/>
            <person name="Ushijima S."/>
            <person name="Smith C.A."/>
            <person name="Donoghue J."/>
            <person name="Ahrendt S."/>
            <person name="Andreopoulos W."/>
            <person name="He G."/>
            <person name="LaButti K."/>
            <person name="Lipzen A."/>
            <person name="Ng V."/>
            <person name="Riley R."/>
            <person name="Sandor L."/>
            <person name="Barry K."/>
            <person name="Martinez A.T."/>
            <person name="Xiao Y."/>
            <person name="Gibbons J.G."/>
            <person name="Terashima K."/>
            <person name="Grigoriev I.V."/>
            <person name="Hibbett D."/>
        </authorList>
    </citation>
    <scope>NUCLEOTIDE SEQUENCE [LARGE SCALE GENOMIC DNA]</scope>
    <source>
        <strain evidence="3 4">TFB7810</strain>
    </source>
</reference>
<evidence type="ECO:0000313" key="4">
    <source>
        <dbReference type="Proteomes" id="UP001142393"/>
    </source>
</evidence>
<keyword evidence="4" id="KW-1185">Reference proteome</keyword>
<proteinExistence type="predicted"/>
<feature type="compositionally biased region" description="Basic and acidic residues" evidence="2">
    <location>
        <begin position="45"/>
        <end position="55"/>
    </location>
</feature>
<feature type="compositionally biased region" description="Polar residues" evidence="2">
    <location>
        <begin position="134"/>
        <end position="155"/>
    </location>
</feature>
<feature type="region of interest" description="Disordered" evidence="2">
    <location>
        <begin position="258"/>
        <end position="281"/>
    </location>
</feature>
<name>A0A9W8NV59_9AGAR</name>
<protein>
    <submittedName>
        <fullName evidence="3">Uncharacterized protein</fullName>
    </submittedName>
</protein>
<dbReference type="AlphaFoldDB" id="A0A9W8NV59"/>
<evidence type="ECO:0000256" key="2">
    <source>
        <dbReference type="SAM" id="MobiDB-lite"/>
    </source>
</evidence>